<sequence length="1040" mass="117909">MLKKGEQNKKLQQDVQALRAKLDKKLYLAQKCKRLQSKVTKQNETLASLKKVNQQLSRRLDSCRAALSAEKAKGAAKVSEVELLSKRKIKSTLQYAQGKIQQTKGSSSVLAQKLRKKARGVKKNLKDQGVKLKSVRGEVRSLKKVVSSLDSERAELEETMEIKIEERMQDFLKSQEVVTFQGGMYVDAVRALYMDLMGMNVGARNCESVVRCVMNKLAGNIKLGRLPKATFAKTMIIEGRALAQQQIVDKMLSPVGESITLCTDGTTKWGYKYGTFDVVLEDGTSLTIGLRDMVGGGAEETLQTLQDILKDASNIKGAGAEGFNSLIARIKNTMSDRHSAEKKGNELLKEFRNGVLPSVVEDWNDLSENDRSSVSRMNNFFCGLHFVVGLANQASEVLKLYEKDELCGQKVGSAALSGVFVRGGEAGTVKLVRLVCKSVQERACEKSGKPVDFLTFLSVTGCEKRVDLVPFKGNRFNILFKNGGVVYYLYNELCKFFDSVKDDNKLMKVVFADLKVKAFKAGVRALGLVNKVITSPLWRVLNGVKENGERLHILDMNEKYDKFVKTMHSWSKDAMPVLKGECLYDDESRMDEVYMSLLAESDTDPLCKKILELMCASFAKLGERMLCDHLEGGKFWNVEDDVKHEMMSVPTTNVGVERDFGMLDRLMREKPNASTLALEGLIMWQENKTGKWRDELNEEMRAKYMRIARESMNEQRRLYFERRKAIKEVRAMRWAEKRERAVAKVERERERMVSLSNELKQVGGLWSSVSELEERLSALADEKEKCDALKVQLKYWKWVLKAKNKDGILNLSVAGKPKRFNDLLDSLKEVIQQQNHSFQGSLPDTSGVSGVTDGEDVTGSTLSLAKLGTKRRIGGDSLRVVPSSHNQKPLVDVKNLVGRVIKHCFEEEGVDVWYMGVVTKKLGKRLYIRYDSDKDNNGWYFDSETILEDYGRGDLYEITDLLNLNAVGRRVKHMWLDENTDEEDWWCGSVLSVKENEVVIEYDEVYVEDEDDSEEYEDERVTFPLEELQQAYLSRELLFL</sequence>
<keyword evidence="4" id="KW-1185">Reference proteome</keyword>
<comment type="caution">
    <text evidence="3">The sequence shown here is derived from an EMBL/GenBank/DDBJ whole genome shotgun (WGS) entry which is preliminary data.</text>
</comment>
<evidence type="ECO:0000256" key="2">
    <source>
        <dbReference type="SAM" id="Coils"/>
    </source>
</evidence>
<dbReference type="GO" id="GO:0000175">
    <property type="term" value="F:3'-5'-RNA exonuclease activity"/>
    <property type="evidence" value="ECO:0007669"/>
    <property type="project" value="InterPro"/>
</dbReference>
<keyword evidence="1" id="KW-0378">Hydrolase</keyword>
<dbReference type="InterPro" id="IPR022894">
    <property type="entry name" value="Oligoribonuclease"/>
</dbReference>
<keyword evidence="1" id="KW-0540">Nuclease</keyword>
<dbReference type="InterPro" id="IPR042567">
    <property type="entry name" value="SPIN/Ssty_sf"/>
</dbReference>
<organism evidence="3 4">
    <name type="scientific">Holothuria leucospilota</name>
    <name type="common">Black long sea cucumber</name>
    <name type="synonym">Mertensiothuria leucospilota</name>
    <dbReference type="NCBI Taxonomy" id="206669"/>
    <lineage>
        <taxon>Eukaryota</taxon>
        <taxon>Metazoa</taxon>
        <taxon>Echinodermata</taxon>
        <taxon>Eleutherozoa</taxon>
        <taxon>Echinozoa</taxon>
        <taxon>Holothuroidea</taxon>
        <taxon>Aspidochirotacea</taxon>
        <taxon>Aspidochirotida</taxon>
        <taxon>Holothuriidae</taxon>
        <taxon>Holothuria</taxon>
    </lineage>
</organism>
<dbReference type="Proteomes" id="UP001152320">
    <property type="component" value="Chromosome 8"/>
</dbReference>
<name>A0A9Q1C476_HOLLE</name>
<feature type="coiled-coil region" evidence="2">
    <location>
        <begin position="1"/>
        <end position="73"/>
    </location>
</feature>
<dbReference type="AlphaFoldDB" id="A0A9Q1C476"/>
<evidence type="ECO:0000313" key="3">
    <source>
        <dbReference type="EMBL" id="KAJ8038125.1"/>
    </source>
</evidence>
<keyword evidence="2" id="KW-0175">Coiled coil</keyword>
<feature type="coiled-coil region" evidence="2">
    <location>
        <begin position="139"/>
        <end position="166"/>
    </location>
</feature>
<dbReference type="PANTHER" id="PTHR11046">
    <property type="entry name" value="OLIGORIBONUCLEASE, MITOCHONDRIAL"/>
    <property type="match status" value="1"/>
</dbReference>
<accession>A0A9Q1C476</accession>
<evidence type="ECO:0000256" key="1">
    <source>
        <dbReference type="ARBA" id="ARBA00022722"/>
    </source>
</evidence>
<evidence type="ECO:0000313" key="4">
    <source>
        <dbReference type="Proteomes" id="UP001152320"/>
    </source>
</evidence>
<gene>
    <name evidence="3" type="ORF">HOLleu_19112</name>
</gene>
<protein>
    <submittedName>
        <fullName evidence="3">Uncharacterized protein</fullName>
    </submittedName>
</protein>
<dbReference type="Gene3D" id="2.80.10.70">
    <property type="entry name" value="Spindlin/Ssty"/>
    <property type="match status" value="1"/>
</dbReference>
<dbReference type="OrthoDB" id="6414146at2759"/>
<dbReference type="EMBL" id="JAIZAY010000008">
    <property type="protein sequence ID" value="KAJ8038125.1"/>
    <property type="molecule type" value="Genomic_DNA"/>
</dbReference>
<feature type="coiled-coil region" evidence="2">
    <location>
        <begin position="738"/>
        <end position="789"/>
    </location>
</feature>
<reference evidence="3" key="1">
    <citation type="submission" date="2021-10" db="EMBL/GenBank/DDBJ databases">
        <title>Tropical sea cucumber genome reveals ecological adaptation and Cuvierian tubules defense mechanism.</title>
        <authorList>
            <person name="Chen T."/>
        </authorList>
    </citation>
    <scope>NUCLEOTIDE SEQUENCE</scope>
    <source>
        <strain evidence="3">Nanhai2018</strain>
        <tissue evidence="3">Muscle</tissue>
    </source>
</reference>
<proteinExistence type="predicted"/>
<dbReference type="PANTHER" id="PTHR11046:SF25">
    <property type="match status" value="1"/>
</dbReference>